<dbReference type="PROSITE" id="PS50011">
    <property type="entry name" value="PROTEIN_KINASE_DOM"/>
    <property type="match status" value="1"/>
</dbReference>
<reference evidence="9 10" key="1">
    <citation type="submission" date="2019-03" db="EMBL/GenBank/DDBJ databases">
        <title>Single cell metagenomics reveals metabolic interactions within the superorganism composed of flagellate Streblomastix strix and complex community of Bacteroidetes bacteria on its surface.</title>
        <authorList>
            <person name="Treitli S.C."/>
            <person name="Kolisko M."/>
            <person name="Husnik F."/>
            <person name="Keeling P."/>
            <person name="Hampl V."/>
        </authorList>
    </citation>
    <scope>NUCLEOTIDE SEQUENCE [LARGE SCALE GENOMIC DNA]</scope>
    <source>
        <strain evidence="9">ST1C</strain>
    </source>
</reference>
<dbReference type="SMART" id="SM00220">
    <property type="entry name" value="S_TKc"/>
    <property type="match status" value="1"/>
</dbReference>
<dbReference type="Pfam" id="PF00069">
    <property type="entry name" value="Pkinase"/>
    <property type="match status" value="1"/>
</dbReference>
<dbReference type="InterPro" id="IPR008271">
    <property type="entry name" value="Ser/Thr_kinase_AS"/>
</dbReference>
<gene>
    <name evidence="9" type="ORF">EZS28_000159</name>
</gene>
<feature type="binding site" evidence="7">
    <location>
        <position position="315"/>
    </location>
    <ligand>
        <name>ATP</name>
        <dbReference type="ChEBI" id="CHEBI:30616"/>
    </ligand>
</feature>
<evidence type="ECO:0000256" key="7">
    <source>
        <dbReference type="PROSITE-ProRule" id="PRU10141"/>
    </source>
</evidence>
<evidence type="ECO:0000256" key="6">
    <source>
        <dbReference type="ARBA" id="ARBA00022840"/>
    </source>
</evidence>
<evidence type="ECO:0000256" key="3">
    <source>
        <dbReference type="ARBA" id="ARBA00022679"/>
    </source>
</evidence>
<proteinExistence type="inferred from homology"/>
<keyword evidence="5 9" id="KW-0418">Kinase</keyword>
<evidence type="ECO:0000313" key="9">
    <source>
        <dbReference type="EMBL" id="KAA6404320.1"/>
    </source>
</evidence>
<dbReference type="Gene3D" id="1.10.510.10">
    <property type="entry name" value="Transferase(Phosphotransferase) domain 1"/>
    <property type="match status" value="1"/>
</dbReference>
<keyword evidence="6 7" id="KW-0067">ATP-binding</keyword>
<feature type="domain" description="Protein kinase" evidence="8">
    <location>
        <begin position="286"/>
        <end position="554"/>
    </location>
</feature>
<dbReference type="InterPro" id="IPR011009">
    <property type="entry name" value="Kinase-like_dom_sf"/>
</dbReference>
<dbReference type="InterPro" id="IPR050660">
    <property type="entry name" value="NEK_Ser/Thr_kinase"/>
</dbReference>
<evidence type="ECO:0000256" key="2">
    <source>
        <dbReference type="ARBA" id="ARBA00012513"/>
    </source>
</evidence>
<dbReference type="EC" id="2.7.11.1" evidence="2"/>
<dbReference type="PROSITE" id="PS00108">
    <property type="entry name" value="PROTEIN_KINASE_ST"/>
    <property type="match status" value="1"/>
</dbReference>
<keyword evidence="4 7" id="KW-0547">Nucleotide-binding</keyword>
<dbReference type="GO" id="GO:0005524">
    <property type="term" value="F:ATP binding"/>
    <property type="evidence" value="ECO:0007669"/>
    <property type="project" value="UniProtKB-UniRule"/>
</dbReference>
<dbReference type="PANTHER" id="PTHR43671">
    <property type="entry name" value="SERINE/THREONINE-PROTEIN KINASE NEK"/>
    <property type="match status" value="1"/>
</dbReference>
<sequence length="560" mass="64253">MTEISLDQYFDDPSASTGQVITFTGRLRAPHDHQTPIPGSYVYQIQILDQHPNTYANVSIYIIVEGSNEKKTEFIQYVGKDDVLDFECEVFQENPKIHQFRFQKFELSEYSDSDEETQEDSIIHQPFTDTLRSDASKTSTQSNLTDSNGWFLPGQIKIPVPQINSQLVKIGDYISNPGKYLGKTTSFFGRVGESHDFKLGKVKGILFEVRCHVRLAGHIIVDPINIFVDSKNMFQNYMKLFQKSDIAVEFECEIMNKSDLVHQFKLISVLGTSLPRVITSWKISDFKKIKLIGHGLFGQVNIAKEINSQQIMALKECFYINNEEKVTVNREILAMIDICRFFMDQSEQKTFFVMEYCDWGDMRRLINNLKGKGEKVTAQFALNITFQIAYALDLLHSLENKIIHGDMKPENILFKEGFHVKLGDFGLARMLQNRTYLTSIGGTQNYLAPELLTIAKPEGKESYEDKRKQTPASDIWGFGVVMYELLATQHPFLRANEKENIPDQLMSERILKERPPELPSNYSNKLRDLIYKMLEKNPANRITAANILAELEAIGQKTKR</sequence>
<protein>
    <recommendedName>
        <fullName evidence="2">non-specific serine/threonine protein kinase</fullName>
        <ecNumber evidence="2">2.7.11.1</ecNumber>
    </recommendedName>
</protein>
<dbReference type="SUPFAM" id="SSF56112">
    <property type="entry name" value="Protein kinase-like (PK-like)"/>
    <property type="match status" value="1"/>
</dbReference>
<dbReference type="PANTHER" id="PTHR43671:SF13">
    <property type="entry name" value="SERINE_THREONINE-PROTEIN KINASE NEK2"/>
    <property type="match status" value="1"/>
</dbReference>
<dbReference type="EMBL" id="SNRW01000011">
    <property type="protein sequence ID" value="KAA6404320.1"/>
    <property type="molecule type" value="Genomic_DNA"/>
</dbReference>
<dbReference type="Gene3D" id="3.30.200.20">
    <property type="entry name" value="Phosphorylase Kinase, domain 1"/>
    <property type="match status" value="1"/>
</dbReference>
<keyword evidence="3" id="KW-0808">Transferase</keyword>
<evidence type="ECO:0000259" key="8">
    <source>
        <dbReference type="PROSITE" id="PS50011"/>
    </source>
</evidence>
<name>A0A5J4XB18_9EUKA</name>
<evidence type="ECO:0000256" key="1">
    <source>
        <dbReference type="ARBA" id="ARBA00010886"/>
    </source>
</evidence>
<evidence type="ECO:0000256" key="4">
    <source>
        <dbReference type="ARBA" id="ARBA00022741"/>
    </source>
</evidence>
<dbReference type="PROSITE" id="PS00107">
    <property type="entry name" value="PROTEIN_KINASE_ATP"/>
    <property type="match status" value="1"/>
</dbReference>
<evidence type="ECO:0000313" key="10">
    <source>
        <dbReference type="Proteomes" id="UP000324800"/>
    </source>
</evidence>
<dbReference type="Proteomes" id="UP000324800">
    <property type="component" value="Unassembled WGS sequence"/>
</dbReference>
<dbReference type="InterPro" id="IPR017441">
    <property type="entry name" value="Protein_kinase_ATP_BS"/>
</dbReference>
<organism evidence="9 10">
    <name type="scientific">Streblomastix strix</name>
    <dbReference type="NCBI Taxonomy" id="222440"/>
    <lineage>
        <taxon>Eukaryota</taxon>
        <taxon>Metamonada</taxon>
        <taxon>Preaxostyla</taxon>
        <taxon>Oxymonadida</taxon>
        <taxon>Streblomastigidae</taxon>
        <taxon>Streblomastix</taxon>
    </lineage>
</organism>
<comment type="similarity">
    <text evidence="1">Belongs to the protein kinase superfamily. NEK Ser/Thr protein kinase family. NIMA subfamily.</text>
</comment>
<accession>A0A5J4XB18</accession>
<evidence type="ECO:0000256" key="5">
    <source>
        <dbReference type="ARBA" id="ARBA00022777"/>
    </source>
</evidence>
<dbReference type="InterPro" id="IPR000719">
    <property type="entry name" value="Prot_kinase_dom"/>
</dbReference>
<dbReference type="AlphaFoldDB" id="A0A5J4XB18"/>
<comment type="caution">
    <text evidence="9">The sequence shown here is derived from an EMBL/GenBank/DDBJ whole genome shotgun (WGS) entry which is preliminary data.</text>
</comment>
<dbReference type="GO" id="GO:0004674">
    <property type="term" value="F:protein serine/threonine kinase activity"/>
    <property type="evidence" value="ECO:0007669"/>
    <property type="project" value="UniProtKB-EC"/>
</dbReference>